<sequence length="166" mass="18280">MSSEKPIIKIVMNNDTKQDKQHIPVETKVSSNNNIVISGPKILITGDRNFKATKPIIAVVTQCKSKGFVIIHGDCPSGADNIASKLCDELKVQQIKFPAEWSKYGKGAGPKRNQDMINMKPVMCYAFHDDISSSKGTKDTINRAKKANIPVVLLNSKGHIIDNTLY</sequence>
<dbReference type="Pfam" id="PF10686">
    <property type="entry name" value="YAcAr"/>
    <property type="match status" value="1"/>
</dbReference>
<dbReference type="EMBL" id="MK072501">
    <property type="protein sequence ID" value="AYV86332.1"/>
    <property type="molecule type" value="Genomic_DNA"/>
</dbReference>
<proteinExistence type="predicted"/>
<name>A0A3G5AGM4_9VIRU</name>
<accession>A0A3G5AGM4</accession>
<evidence type="ECO:0000313" key="2">
    <source>
        <dbReference type="EMBL" id="AYV86332.1"/>
    </source>
</evidence>
<protein>
    <submittedName>
        <fullName evidence="2">DUF2493 domain-containing protein</fullName>
    </submittedName>
</protein>
<dbReference type="InterPro" id="IPR019627">
    <property type="entry name" value="YAcAr"/>
</dbReference>
<evidence type="ECO:0000259" key="1">
    <source>
        <dbReference type="Pfam" id="PF10686"/>
    </source>
</evidence>
<feature type="domain" description="YspA cpYpsA-related SLOG" evidence="1">
    <location>
        <begin position="40"/>
        <end position="104"/>
    </location>
</feature>
<organism evidence="2">
    <name type="scientific">Solumvirus sp</name>
    <dbReference type="NCBI Taxonomy" id="2487773"/>
    <lineage>
        <taxon>Viruses</taxon>
        <taxon>Pithoviruses</taxon>
    </lineage>
</organism>
<gene>
    <name evidence="2" type="ORF">Solumvirus4_30</name>
</gene>
<reference evidence="2" key="1">
    <citation type="submission" date="2018-10" db="EMBL/GenBank/DDBJ databases">
        <title>Hidden diversity of soil giant viruses.</title>
        <authorList>
            <person name="Schulz F."/>
            <person name="Alteio L."/>
            <person name="Goudeau D."/>
            <person name="Ryan E.M."/>
            <person name="Malmstrom R.R."/>
            <person name="Blanchard J."/>
            <person name="Woyke T."/>
        </authorList>
    </citation>
    <scope>NUCLEOTIDE SEQUENCE</scope>
    <source>
        <strain evidence="2">SMV1</strain>
    </source>
</reference>